<dbReference type="AlphaFoldDB" id="J7LYI3"/>
<reference evidence="1 2" key="2">
    <citation type="journal article" date="2009" name="BMC Microbiol.">
        <title>The genome sequence of Geobacter metallireducens: features of metabolism, physiology and regulation common and dissimilar to Geobacter sulfurreducens.</title>
        <authorList>
            <person name="Aklujkar M."/>
            <person name="Krushkal J."/>
            <person name="DiBartolo G."/>
            <person name="Lapidus A."/>
            <person name="Land M.L."/>
            <person name="Lovley D.R."/>
        </authorList>
    </citation>
    <scope>NUCLEOTIDE SEQUENCE [LARGE SCALE GENOMIC DNA]</scope>
    <source>
        <strain evidence="2">ATCC 53774 / DSM 7210 / GS-15</strain>
    </source>
</reference>
<dbReference type="Proteomes" id="UP000007073">
    <property type="component" value="Chromosome"/>
</dbReference>
<dbReference type="HOGENOM" id="CLU_3200297_0_0_7"/>
<proteinExistence type="predicted"/>
<protein>
    <submittedName>
        <fullName evidence="1">Uncharacterized protein</fullName>
    </submittedName>
</protein>
<evidence type="ECO:0000313" key="1">
    <source>
        <dbReference type="EMBL" id="AFR42848.1"/>
    </source>
</evidence>
<reference evidence="1 2" key="1">
    <citation type="submission" date="2005-10" db="EMBL/GenBank/DDBJ databases">
        <title>Complete sequence of Geobacter metallireducens GS-15.</title>
        <authorList>
            <consortium name="US DOE Joint Genome Institute"/>
            <person name="Copeland A."/>
            <person name="Lucas S."/>
            <person name="Lapidus A."/>
            <person name="Barry K."/>
            <person name="Detter J.C."/>
            <person name="Glavina T."/>
            <person name="Hammon N."/>
            <person name="Israni S."/>
            <person name="Pitluck S."/>
            <person name="Di Bartolo G."/>
            <person name="Chain P."/>
            <person name="Schmutz J."/>
            <person name="Larimer F."/>
            <person name="Land M."/>
            <person name="Kyrpides N."/>
            <person name="Ivanova N."/>
            <person name="Richardson P."/>
        </authorList>
    </citation>
    <scope>NUCLEOTIDE SEQUENCE [LARGE SCALE GENOMIC DNA]</scope>
    <source>
        <strain evidence="2">ATCC 53774 / DSM 7210 / GS-15</strain>
    </source>
</reference>
<evidence type="ECO:0000313" key="2">
    <source>
        <dbReference type="Proteomes" id="UP000007073"/>
    </source>
</evidence>
<sequence>MVDIRTRIAVTITCNTFRIQFYVFIAHLAPPLNQIVSSNGKPSLL</sequence>
<name>J7LYI3_GEOMG</name>
<organism evidence="1 2">
    <name type="scientific">Geobacter metallireducens (strain ATCC 53774 / DSM 7210 / GS-15)</name>
    <dbReference type="NCBI Taxonomy" id="269799"/>
    <lineage>
        <taxon>Bacteria</taxon>
        <taxon>Pseudomonadati</taxon>
        <taxon>Thermodesulfobacteriota</taxon>
        <taxon>Desulfuromonadia</taxon>
        <taxon>Geobacterales</taxon>
        <taxon>Geobacteraceae</taxon>
        <taxon>Geobacter</taxon>
    </lineage>
</organism>
<dbReference type="KEGG" id="gme:Gmet_3632"/>
<keyword evidence="2" id="KW-1185">Reference proteome</keyword>
<accession>J7LYI3</accession>
<dbReference type="STRING" id="269799.Gmet_3632"/>
<gene>
    <name evidence="1" type="ordered locus">Gmet_3632</name>
</gene>
<dbReference type="EMBL" id="CP000148">
    <property type="protein sequence ID" value="AFR42848.1"/>
    <property type="molecule type" value="Genomic_DNA"/>
</dbReference>